<accession>A0A7Y0FM89</accession>
<proteinExistence type="predicted"/>
<dbReference type="Pfam" id="PF12762">
    <property type="entry name" value="DDE_Tnp_IS1595"/>
    <property type="match status" value="1"/>
</dbReference>
<organism evidence="3 4">
    <name type="scientific">Hymenobacter polaris</name>
    <dbReference type="NCBI Taxonomy" id="2682546"/>
    <lineage>
        <taxon>Bacteria</taxon>
        <taxon>Pseudomonadati</taxon>
        <taxon>Bacteroidota</taxon>
        <taxon>Cytophagia</taxon>
        <taxon>Cytophagales</taxon>
        <taxon>Hymenobacteraceae</taxon>
        <taxon>Hymenobacter</taxon>
    </lineage>
</organism>
<dbReference type="PANTHER" id="PTHR47163:SF2">
    <property type="entry name" value="SI:DKEY-17M8.2"/>
    <property type="match status" value="1"/>
</dbReference>
<dbReference type="PANTHER" id="PTHR47163">
    <property type="entry name" value="DDE_TNP_IS1595 DOMAIN-CONTAINING PROTEIN"/>
    <property type="match status" value="1"/>
</dbReference>
<dbReference type="AlphaFoldDB" id="A0A7Y0FM89"/>
<evidence type="ECO:0000259" key="2">
    <source>
        <dbReference type="SMART" id="SM01126"/>
    </source>
</evidence>
<feature type="domain" description="ISXO2-like transposase" evidence="2">
    <location>
        <begin position="128"/>
        <end position="276"/>
    </location>
</feature>
<dbReference type="EMBL" id="JABBGH010000001">
    <property type="protein sequence ID" value="NML65174.1"/>
    <property type="molecule type" value="Genomic_DNA"/>
</dbReference>
<dbReference type="RefSeq" id="WP_169530425.1">
    <property type="nucleotide sequence ID" value="NZ_JABBGH010000001.1"/>
</dbReference>
<evidence type="ECO:0000313" key="4">
    <source>
        <dbReference type="Proteomes" id="UP000559626"/>
    </source>
</evidence>
<sequence>MLPTFKSLLDLVKAFPDEESCLLHLEQLRWNGTPVSPFDTTSKVYKCAGHRYKCKNTNKYFNVKVGTIFEDTKIPLQKWFMALYIFSSHKKGISSHQLAKDIDVTQKSAWFMLHRLRYAFAHPNFKATMEGPVEVDETFVGGKESNKHASKRTPNTQGRSLKTKKAVVGVLQREGHVIAQVVEDVATATLVGIITETVQPGATVHTDEYAAYRPIATVYNHQIVRHSAKQYVDGKAHTNGLEGFWSHFKRMVDGIYHHVSFEHLQAYVTEFSLRWNSRRATTADRFNLVLGNVAGRLTYKTLISHV</sequence>
<reference evidence="3 4" key="1">
    <citation type="submission" date="2020-04" db="EMBL/GenBank/DDBJ databases">
        <title>Hymenobacter polaris sp. nov., isolated from Arctic soil.</title>
        <authorList>
            <person name="Dahal R.H."/>
        </authorList>
    </citation>
    <scope>NUCLEOTIDE SEQUENCE [LARGE SCALE GENOMIC DNA]</scope>
    <source>
        <strain evidence="3 4">RP-2-7</strain>
    </source>
</reference>
<feature type="region of interest" description="Disordered" evidence="1">
    <location>
        <begin position="141"/>
        <end position="160"/>
    </location>
</feature>
<dbReference type="Proteomes" id="UP000559626">
    <property type="component" value="Unassembled WGS sequence"/>
</dbReference>
<evidence type="ECO:0000256" key="1">
    <source>
        <dbReference type="SAM" id="MobiDB-lite"/>
    </source>
</evidence>
<name>A0A7Y0FM89_9BACT</name>
<protein>
    <submittedName>
        <fullName evidence="3">IS1595 family transposase</fullName>
    </submittedName>
</protein>
<keyword evidence="4" id="KW-1185">Reference proteome</keyword>
<dbReference type="InterPro" id="IPR053164">
    <property type="entry name" value="IS1016-like_transposase"/>
</dbReference>
<gene>
    <name evidence="3" type="ORF">HHL22_08155</name>
</gene>
<dbReference type="NCBIfam" id="NF033547">
    <property type="entry name" value="transpos_IS1595"/>
    <property type="match status" value="1"/>
</dbReference>
<comment type="caution">
    <text evidence="3">The sequence shown here is derived from an EMBL/GenBank/DDBJ whole genome shotgun (WGS) entry which is preliminary data.</text>
</comment>
<dbReference type="SMART" id="SM01126">
    <property type="entry name" value="DDE_Tnp_IS1595"/>
    <property type="match status" value="1"/>
</dbReference>
<dbReference type="InterPro" id="IPR024445">
    <property type="entry name" value="Tnp_ISXO2-like"/>
</dbReference>
<evidence type="ECO:0000313" key="3">
    <source>
        <dbReference type="EMBL" id="NML65174.1"/>
    </source>
</evidence>